<name>A1ZWK2_MICM2</name>
<feature type="transmembrane region" description="Helical" evidence="1">
    <location>
        <begin position="86"/>
        <end position="106"/>
    </location>
</feature>
<feature type="transmembrane region" description="Helical" evidence="1">
    <location>
        <begin position="369"/>
        <end position="386"/>
    </location>
</feature>
<gene>
    <name evidence="2" type="ORF">M23134_07979</name>
</gene>
<protein>
    <submittedName>
        <fullName evidence="2">Membrane protein, putative</fullName>
    </submittedName>
</protein>
<comment type="caution">
    <text evidence="2">The sequence shown here is derived from an EMBL/GenBank/DDBJ whole genome shotgun (WGS) entry which is preliminary data.</text>
</comment>
<keyword evidence="1" id="KW-0812">Transmembrane</keyword>
<feature type="transmembrane region" description="Helical" evidence="1">
    <location>
        <begin position="331"/>
        <end position="349"/>
    </location>
</feature>
<dbReference type="EMBL" id="AAWS01000052">
    <property type="protein sequence ID" value="EAY25242.1"/>
    <property type="molecule type" value="Genomic_DNA"/>
</dbReference>
<feature type="transmembrane region" description="Helical" evidence="1">
    <location>
        <begin position="112"/>
        <end position="130"/>
    </location>
</feature>
<dbReference type="RefSeq" id="WP_002703202.1">
    <property type="nucleotide sequence ID" value="NZ_AAWS01000052.1"/>
</dbReference>
<evidence type="ECO:0000313" key="3">
    <source>
        <dbReference type="Proteomes" id="UP000004095"/>
    </source>
</evidence>
<keyword evidence="3" id="KW-1185">Reference proteome</keyword>
<feature type="transmembrane region" description="Helical" evidence="1">
    <location>
        <begin position="142"/>
        <end position="163"/>
    </location>
</feature>
<feature type="transmembrane region" description="Helical" evidence="1">
    <location>
        <begin position="308"/>
        <end position="324"/>
    </location>
</feature>
<reference evidence="2 3" key="1">
    <citation type="submission" date="2007-01" db="EMBL/GenBank/DDBJ databases">
        <authorList>
            <person name="Haygood M."/>
            <person name="Podell S."/>
            <person name="Anderson C."/>
            <person name="Hopkinson B."/>
            <person name="Roe K."/>
            <person name="Barbeau K."/>
            <person name="Gaasterland T."/>
            <person name="Ferriera S."/>
            <person name="Johnson J."/>
            <person name="Kravitz S."/>
            <person name="Beeson K."/>
            <person name="Sutton G."/>
            <person name="Rogers Y.-H."/>
            <person name="Friedman R."/>
            <person name="Frazier M."/>
            <person name="Venter J.C."/>
        </authorList>
    </citation>
    <scope>NUCLEOTIDE SEQUENCE [LARGE SCALE GENOMIC DNA]</scope>
    <source>
        <strain evidence="2 3">ATCC 23134</strain>
    </source>
</reference>
<keyword evidence="1" id="KW-1133">Transmembrane helix</keyword>
<dbReference type="eggNOG" id="ENOG5032WXA">
    <property type="taxonomic scope" value="Bacteria"/>
</dbReference>
<evidence type="ECO:0000256" key="1">
    <source>
        <dbReference type="SAM" id="Phobius"/>
    </source>
</evidence>
<feature type="transmembrane region" description="Helical" evidence="1">
    <location>
        <begin position="175"/>
        <end position="191"/>
    </location>
</feature>
<dbReference type="AlphaFoldDB" id="A1ZWK2"/>
<sequence length="410" mass="47806">MPQKVFLHIAFSCTTVLVLWYTTNRQPSVPYDTCVLCDGKQYLAAYDYFKDNTNTYRVKFPFHSRVAVPWLAAQLPTNNARQAFTWLHWGVTLLAIHLLLFCWQAMSLPRHLQVIGGSWLLFHWTGIVRFNVYDFATVDVPIYLLHSLLLLVFIRPRWLWLLVPVTPVAVAQKESWLALIIVWALYELIQQRFFSAKPTYKQFWWLGTVVLLGLVTKVLLNHWFTPAGGEGKNSLITLLFFLRETLQNPLDLLRWVVAMFVGFGGWWLLAWQNVAKPPEKLRILPVLIVFSALHLLLGILAGRDMTRIIFLGYPFIMTLVLWRIQAESKWVLVMVAILSLPIIRVFSLIPLQTSQNEAFKTWFPEYADLGIVAAWAAYMVFSYWLIAQSRRWWPFLLRHWQKNEPKGGKD</sequence>
<dbReference type="Proteomes" id="UP000004095">
    <property type="component" value="Unassembled WGS sequence"/>
</dbReference>
<keyword evidence="1" id="KW-0472">Membrane</keyword>
<feature type="transmembrane region" description="Helical" evidence="1">
    <location>
        <begin position="6"/>
        <end position="23"/>
    </location>
</feature>
<dbReference type="OrthoDB" id="923635at2"/>
<evidence type="ECO:0000313" key="2">
    <source>
        <dbReference type="EMBL" id="EAY25242.1"/>
    </source>
</evidence>
<feature type="transmembrane region" description="Helical" evidence="1">
    <location>
        <begin position="283"/>
        <end position="302"/>
    </location>
</feature>
<feature type="transmembrane region" description="Helical" evidence="1">
    <location>
        <begin position="203"/>
        <end position="224"/>
    </location>
</feature>
<proteinExistence type="predicted"/>
<accession>A1ZWK2</accession>
<feature type="transmembrane region" description="Helical" evidence="1">
    <location>
        <begin position="252"/>
        <end position="271"/>
    </location>
</feature>
<organism evidence="2 3">
    <name type="scientific">Microscilla marina ATCC 23134</name>
    <dbReference type="NCBI Taxonomy" id="313606"/>
    <lineage>
        <taxon>Bacteria</taxon>
        <taxon>Pseudomonadati</taxon>
        <taxon>Bacteroidota</taxon>
        <taxon>Cytophagia</taxon>
        <taxon>Cytophagales</taxon>
        <taxon>Microscillaceae</taxon>
        <taxon>Microscilla</taxon>
    </lineage>
</organism>